<dbReference type="EMBL" id="BPLQ01004023">
    <property type="protein sequence ID" value="GIY05017.1"/>
    <property type="molecule type" value="Genomic_DNA"/>
</dbReference>
<proteinExistence type="predicted"/>
<organism evidence="1 2">
    <name type="scientific">Caerostris darwini</name>
    <dbReference type="NCBI Taxonomy" id="1538125"/>
    <lineage>
        <taxon>Eukaryota</taxon>
        <taxon>Metazoa</taxon>
        <taxon>Ecdysozoa</taxon>
        <taxon>Arthropoda</taxon>
        <taxon>Chelicerata</taxon>
        <taxon>Arachnida</taxon>
        <taxon>Araneae</taxon>
        <taxon>Araneomorphae</taxon>
        <taxon>Entelegynae</taxon>
        <taxon>Araneoidea</taxon>
        <taxon>Araneidae</taxon>
        <taxon>Caerostris</taxon>
    </lineage>
</organism>
<keyword evidence="2" id="KW-1185">Reference proteome</keyword>
<sequence>MEPERDRGKKKSWKTTKRKTCMHLKCGNDRSFQLGERYPGISNELHFNVLSGFHGPTEWHLERVALHIFKSPECFCRIVHCRSKVSSVMQCNIFGLSTFLCRQ</sequence>
<reference evidence="1 2" key="1">
    <citation type="submission" date="2021-06" db="EMBL/GenBank/DDBJ databases">
        <title>Caerostris darwini draft genome.</title>
        <authorList>
            <person name="Kono N."/>
            <person name="Arakawa K."/>
        </authorList>
    </citation>
    <scope>NUCLEOTIDE SEQUENCE [LARGE SCALE GENOMIC DNA]</scope>
</reference>
<dbReference type="AlphaFoldDB" id="A0AAV4Q6S3"/>
<comment type="caution">
    <text evidence="1">The sequence shown here is derived from an EMBL/GenBank/DDBJ whole genome shotgun (WGS) entry which is preliminary data.</text>
</comment>
<gene>
    <name evidence="1" type="ORF">CDAR_76041</name>
</gene>
<dbReference type="Proteomes" id="UP001054837">
    <property type="component" value="Unassembled WGS sequence"/>
</dbReference>
<accession>A0AAV4Q6S3</accession>
<evidence type="ECO:0000313" key="1">
    <source>
        <dbReference type="EMBL" id="GIY05017.1"/>
    </source>
</evidence>
<protein>
    <submittedName>
        <fullName evidence="1">Uncharacterized protein</fullName>
    </submittedName>
</protein>
<evidence type="ECO:0000313" key="2">
    <source>
        <dbReference type="Proteomes" id="UP001054837"/>
    </source>
</evidence>
<name>A0AAV4Q6S3_9ARAC</name>